<evidence type="ECO:0000256" key="2">
    <source>
        <dbReference type="ARBA" id="ARBA00023125"/>
    </source>
</evidence>
<dbReference type="CDD" id="cd07377">
    <property type="entry name" value="WHTH_GntR"/>
    <property type="match status" value="1"/>
</dbReference>
<dbReference type="OrthoDB" id="7173258at2"/>
<dbReference type="SUPFAM" id="SSF46785">
    <property type="entry name" value="Winged helix' DNA-binding domain"/>
    <property type="match status" value="1"/>
</dbReference>
<dbReference type="Pfam" id="PF00392">
    <property type="entry name" value="GntR"/>
    <property type="match status" value="1"/>
</dbReference>
<name>A0A089PT62_9ENTR</name>
<dbReference type="InterPro" id="IPR036390">
    <property type="entry name" value="WH_DNA-bd_sf"/>
</dbReference>
<evidence type="ECO:0000259" key="4">
    <source>
        <dbReference type="PROSITE" id="PS50949"/>
    </source>
</evidence>
<keyword evidence="1" id="KW-0805">Transcription regulation</keyword>
<dbReference type="InterPro" id="IPR050679">
    <property type="entry name" value="Bact_HTH_transcr_reg"/>
</dbReference>
<dbReference type="SUPFAM" id="SSF64288">
    <property type="entry name" value="Chorismate lyase-like"/>
    <property type="match status" value="1"/>
</dbReference>
<sequence>MKTSPVPEFHLDKSSRLPLYLQLVNSIKSAITEARLHAGDVLPPERELAEMMDIARGTVRKALLQLLKEGVLVRNQGVGTFIAPHIRQSLPLLESFSEMATASGGQAQSELVGYLRRPCTPDEHRILQMKQDSGEVVELTRIRKINGITVSLQIATLPAQFLNNISELSESLYWHLESKGAPILRATQQFSAAVTDSKLAHYLNTNEHEPVLLVTRTGFTHNDRPVEYTQTWCLSDYCDFTIELHRKNP</sequence>
<dbReference type="SMART" id="SM00345">
    <property type="entry name" value="HTH_GNTR"/>
    <property type="match status" value="1"/>
</dbReference>
<gene>
    <name evidence="5" type="ORF">JT31_00650</name>
</gene>
<accession>A0A089PT62</accession>
<dbReference type="KEGG" id="cnt:JT31_00650"/>
<organism evidence="5 6">
    <name type="scientific">Cedecea neteri</name>
    <dbReference type="NCBI Taxonomy" id="158822"/>
    <lineage>
        <taxon>Bacteria</taxon>
        <taxon>Pseudomonadati</taxon>
        <taxon>Pseudomonadota</taxon>
        <taxon>Gammaproteobacteria</taxon>
        <taxon>Enterobacterales</taxon>
        <taxon>Enterobacteriaceae</taxon>
        <taxon>Cedecea</taxon>
    </lineage>
</organism>
<dbReference type="GO" id="GO:0045892">
    <property type="term" value="P:negative regulation of DNA-templated transcription"/>
    <property type="evidence" value="ECO:0007669"/>
    <property type="project" value="TreeGrafter"/>
</dbReference>
<dbReference type="Gene3D" id="1.10.10.10">
    <property type="entry name" value="Winged helix-like DNA-binding domain superfamily/Winged helix DNA-binding domain"/>
    <property type="match status" value="1"/>
</dbReference>
<dbReference type="GO" id="GO:0003677">
    <property type="term" value="F:DNA binding"/>
    <property type="evidence" value="ECO:0007669"/>
    <property type="project" value="UniProtKB-KW"/>
</dbReference>
<keyword evidence="2" id="KW-0238">DNA-binding</keyword>
<dbReference type="SMART" id="SM00866">
    <property type="entry name" value="UTRA"/>
    <property type="match status" value="1"/>
</dbReference>
<dbReference type="InterPro" id="IPR036388">
    <property type="entry name" value="WH-like_DNA-bd_sf"/>
</dbReference>
<evidence type="ECO:0000313" key="6">
    <source>
        <dbReference type="Proteomes" id="UP000029481"/>
    </source>
</evidence>
<dbReference type="InterPro" id="IPR028978">
    <property type="entry name" value="Chorismate_lyase_/UTRA_dom_sf"/>
</dbReference>
<keyword evidence="6" id="KW-1185">Reference proteome</keyword>
<dbReference type="GO" id="GO:0003700">
    <property type="term" value="F:DNA-binding transcription factor activity"/>
    <property type="evidence" value="ECO:0007669"/>
    <property type="project" value="InterPro"/>
</dbReference>
<dbReference type="AlphaFoldDB" id="A0A089PT62"/>
<keyword evidence="3" id="KW-0804">Transcription</keyword>
<dbReference type="Pfam" id="PF07702">
    <property type="entry name" value="UTRA"/>
    <property type="match status" value="1"/>
</dbReference>
<reference evidence="5 6" key="1">
    <citation type="submission" date="2014-09" db="EMBL/GenBank/DDBJ databases">
        <title>Cedecea neteri SSMD04 Genome Sequencing.</title>
        <authorList>
            <person name="Tan J.-Y."/>
        </authorList>
    </citation>
    <scope>NUCLEOTIDE SEQUENCE [LARGE SCALE GENOMIC DNA]</scope>
    <source>
        <strain evidence="5 6">SSMD04</strain>
    </source>
</reference>
<dbReference type="EMBL" id="CP009451">
    <property type="protein sequence ID" value="AIR03188.1"/>
    <property type="molecule type" value="Genomic_DNA"/>
</dbReference>
<evidence type="ECO:0000256" key="3">
    <source>
        <dbReference type="ARBA" id="ARBA00023163"/>
    </source>
</evidence>
<dbReference type="Gene3D" id="3.40.1410.10">
    <property type="entry name" value="Chorismate lyase-like"/>
    <property type="match status" value="1"/>
</dbReference>
<dbReference type="Proteomes" id="UP000029481">
    <property type="component" value="Chromosome"/>
</dbReference>
<evidence type="ECO:0000313" key="5">
    <source>
        <dbReference type="EMBL" id="AIR03188.1"/>
    </source>
</evidence>
<dbReference type="PRINTS" id="PR00035">
    <property type="entry name" value="HTHGNTR"/>
</dbReference>
<dbReference type="PANTHER" id="PTHR44846:SF1">
    <property type="entry name" value="MANNOSYL-D-GLYCERATE TRANSPORT_METABOLISM SYSTEM REPRESSOR MNGR-RELATED"/>
    <property type="match status" value="1"/>
</dbReference>
<feature type="domain" description="HTH gntR-type" evidence="4">
    <location>
        <begin position="17"/>
        <end position="85"/>
    </location>
</feature>
<dbReference type="PANTHER" id="PTHR44846">
    <property type="entry name" value="MANNOSYL-D-GLYCERATE TRANSPORT/METABOLISM SYSTEM REPRESSOR MNGR-RELATED"/>
    <property type="match status" value="1"/>
</dbReference>
<dbReference type="InterPro" id="IPR000524">
    <property type="entry name" value="Tscrpt_reg_HTH_GntR"/>
</dbReference>
<dbReference type="PROSITE" id="PS50949">
    <property type="entry name" value="HTH_GNTR"/>
    <property type="match status" value="1"/>
</dbReference>
<evidence type="ECO:0000256" key="1">
    <source>
        <dbReference type="ARBA" id="ARBA00023015"/>
    </source>
</evidence>
<proteinExistence type="predicted"/>
<protein>
    <submittedName>
        <fullName evidence="5">GntR family transcriptional regulator</fullName>
    </submittedName>
</protein>
<dbReference type="RefSeq" id="WP_038472162.1">
    <property type="nucleotide sequence ID" value="NZ_CP009451.1"/>
</dbReference>
<dbReference type="InterPro" id="IPR011663">
    <property type="entry name" value="UTRA"/>
</dbReference>